<dbReference type="EMBL" id="KZ997779">
    <property type="protein sequence ID" value="RKO86962.1"/>
    <property type="molecule type" value="Genomic_DNA"/>
</dbReference>
<feature type="non-terminal residue" evidence="2">
    <location>
        <position position="1083"/>
    </location>
</feature>
<feature type="region of interest" description="Disordered" evidence="1">
    <location>
        <begin position="613"/>
        <end position="642"/>
    </location>
</feature>
<feature type="compositionally biased region" description="Low complexity" evidence="1">
    <location>
        <begin position="537"/>
        <end position="549"/>
    </location>
</feature>
<dbReference type="PANTHER" id="PTHR15678">
    <property type="entry name" value="ANTIGEN MLAA-22-RELATED"/>
    <property type="match status" value="1"/>
</dbReference>
<dbReference type="PANTHER" id="PTHR15678:SF6">
    <property type="entry name" value="BRIDGE-LIKE LIPID TRANSFER PROTEIN FAMILY MEMBER 2"/>
    <property type="match status" value="1"/>
</dbReference>
<evidence type="ECO:0000313" key="2">
    <source>
        <dbReference type="EMBL" id="RKO86962.1"/>
    </source>
</evidence>
<accession>A0A4P9W4V7</accession>
<keyword evidence="3" id="KW-1185">Reference proteome</keyword>
<proteinExistence type="predicted"/>
<dbReference type="OrthoDB" id="1562405at2759"/>
<dbReference type="AlphaFoldDB" id="A0A4P9W4V7"/>
<dbReference type="Proteomes" id="UP000269721">
    <property type="component" value="Unassembled WGS sequence"/>
</dbReference>
<evidence type="ECO:0000256" key="1">
    <source>
        <dbReference type="SAM" id="MobiDB-lite"/>
    </source>
</evidence>
<protein>
    <submittedName>
        <fullName evidence="2">Uncharacterized protein</fullName>
    </submittedName>
</protein>
<organism evidence="2 3">
    <name type="scientific">Blyttiomyces helicus</name>
    <dbReference type="NCBI Taxonomy" id="388810"/>
    <lineage>
        <taxon>Eukaryota</taxon>
        <taxon>Fungi</taxon>
        <taxon>Fungi incertae sedis</taxon>
        <taxon>Chytridiomycota</taxon>
        <taxon>Chytridiomycota incertae sedis</taxon>
        <taxon>Chytridiomycetes</taxon>
        <taxon>Chytridiomycetes incertae sedis</taxon>
        <taxon>Blyttiomyces</taxon>
    </lineage>
</organism>
<feature type="region of interest" description="Disordered" evidence="1">
    <location>
        <begin position="527"/>
        <end position="549"/>
    </location>
</feature>
<name>A0A4P9W4V7_9FUNG</name>
<sequence>MHLLYLLAAVVLTAYVASRVAWFALVARLDARYGLHMQNFSLSAVSSISFSPKKLNPNAPLALDRVRIDRLALSFHRPTLESSSWLTLTVVRAVLFLSLRAVDSETPRDPLPRDPPSSASAHQADLAPRNHPRQKRRELHADLQRFLDSNLAVLRNGLVRVVLRWIDVKLEDLEVVVCGPGRDGSEVLRYTQESLSLSFRAVHDILPSSAIPPSAPTLGSESCAPVLAPNFCITLTVSPFVIVAPGRHAVTGNAKTVTLLSAQEISTVSLSAHASTIFNRVSRPSVVANLSGICVSSSGLLDFVDRLKTNCNACRGADPPPPQVHVERHISVVERVRRRMNSRGPSMTNMDRPIYPVSPLSSAAHDLASEIRSTLFFLGGMKPTVTLNLSRSAVTHTLSDACVLATLDFLSLSVGIVDRQSVNAITEPHLDASLILRTLSVELIDLSPAAAAARERPTSQLFSFDEFVLKADVPCAENDELRWRRHERPPVDVSVTLTLLQPQLTCCDRTAQCLARFVAEKRAAEVTAGDAHPSVDPPTDASAPPSSAEPVDRALLSSFLVQYRPAIEAQIVGPTVLLRMQSYHSTCGVDEEAVLAARIEEIAAFAYVSRPQDAYDDGGGRPGTSRASPHRHSPEHPTPPDVPLICKVRADIELKTLALDAFPLPRGAPIDSCGLPPARDRLLDLDSLTIGAALAVPADDAVGLDVEVHIAVGCMLLDLSRLSLSKDMDYFAATMALSILIEKVRSAVPRGGRSRVVREPTAVMDARAHTVAIDAVTDQIRVVVIGEDKISGKVLDVISLHATHTSSPERGAHSPSTNELRIVVEGITLRTIGEFLEGSVEDSRHVEPICSIARVEFPNPEKANLNATGHKTVGIRGIKLFVCLRVLYVSVLSSLYVVKLSMLLARSSGVDPHQPPTPATTHPLHPSLVITLTSIALDIELPDEVRLQGTVGPITIKLKPEPTMPVRVHVSNLFADVELSPGSRDYRRLLTVTALDASVHTPPPSATQHAPTIDVAIEDLSLTVPHAFAMASVIESAVNMIKATKNLVLDELGLQPGPHGGMGNTVYDAGAIPVISLAVGTVA</sequence>
<gene>
    <name evidence="2" type="ORF">BDK51DRAFT_39490</name>
</gene>
<dbReference type="InterPro" id="IPR045167">
    <property type="entry name" value="Hobbit"/>
</dbReference>
<feature type="region of interest" description="Disordered" evidence="1">
    <location>
        <begin position="105"/>
        <end position="135"/>
    </location>
</feature>
<evidence type="ECO:0000313" key="3">
    <source>
        <dbReference type="Proteomes" id="UP000269721"/>
    </source>
</evidence>
<reference evidence="3" key="1">
    <citation type="journal article" date="2018" name="Nat. Microbiol.">
        <title>Leveraging single-cell genomics to expand the fungal tree of life.</title>
        <authorList>
            <person name="Ahrendt S.R."/>
            <person name="Quandt C.A."/>
            <person name="Ciobanu D."/>
            <person name="Clum A."/>
            <person name="Salamov A."/>
            <person name="Andreopoulos B."/>
            <person name="Cheng J.F."/>
            <person name="Woyke T."/>
            <person name="Pelin A."/>
            <person name="Henrissat B."/>
            <person name="Reynolds N.K."/>
            <person name="Benny G.L."/>
            <person name="Smith M.E."/>
            <person name="James T.Y."/>
            <person name="Grigoriev I.V."/>
        </authorList>
    </citation>
    <scope>NUCLEOTIDE SEQUENCE [LARGE SCALE GENOMIC DNA]</scope>
</reference>